<sequence length="241" mass="26520">AWLGLRAEAPGLFATWQRPSCPLSYPSHSSPVHTAALPSPPHPSPLCADHCHTLHTPLLYILPTIIPFTFLSSTYCPLSNPPHFSPVYTATCHTLHTPLLYILPTVIPSTLLSCTNCSLSYPPYSSLVYTGHCHTFCTSLLYILPTVIPSTLFSCIYCPLSYLLHFSPTHISSCHTLCTPLMHVNIPSGIMTSTFSMLPLLQRNHCTVSGSEQILISNIDQILPTGPVQKKEKQVLKCDQQ</sequence>
<proteinExistence type="predicted"/>
<evidence type="ECO:0000313" key="1">
    <source>
        <dbReference type="EMBL" id="PIO11359.1"/>
    </source>
</evidence>
<feature type="non-terminal residue" evidence="1">
    <location>
        <position position="1"/>
    </location>
</feature>
<dbReference type="EMBL" id="KZ061136">
    <property type="protein sequence ID" value="PIO11359.1"/>
    <property type="molecule type" value="Genomic_DNA"/>
</dbReference>
<name>A0A2G9Q6X6_AQUCT</name>
<evidence type="ECO:0000313" key="2">
    <source>
        <dbReference type="EMBL" id="PIO13347.1"/>
    </source>
</evidence>
<dbReference type="OrthoDB" id="9915693at2759"/>
<dbReference type="EMBL" id="KZ059812">
    <property type="protein sequence ID" value="PIO13347.1"/>
    <property type="molecule type" value="Genomic_DNA"/>
</dbReference>
<protein>
    <submittedName>
        <fullName evidence="1">Uncharacterized protein</fullName>
    </submittedName>
</protein>
<reference evidence="3" key="1">
    <citation type="journal article" date="2017" name="Nat. Commun.">
        <title>The North American bullfrog draft genome provides insight into hormonal regulation of long noncoding RNA.</title>
        <authorList>
            <person name="Hammond S.A."/>
            <person name="Warren R.L."/>
            <person name="Vandervalk B.P."/>
            <person name="Kucuk E."/>
            <person name="Khan H."/>
            <person name="Gibb E.A."/>
            <person name="Pandoh P."/>
            <person name="Kirk H."/>
            <person name="Zhao Y."/>
            <person name="Jones M."/>
            <person name="Mungall A.J."/>
            <person name="Coope R."/>
            <person name="Pleasance S."/>
            <person name="Moore R.A."/>
            <person name="Holt R.A."/>
            <person name="Round J.M."/>
            <person name="Ohora S."/>
            <person name="Walle B.V."/>
            <person name="Veldhoen N."/>
            <person name="Helbing C.C."/>
            <person name="Birol I."/>
        </authorList>
    </citation>
    <scope>NUCLEOTIDE SEQUENCE [LARGE SCALE GENOMIC DNA]</scope>
</reference>
<dbReference type="Proteomes" id="UP000228934">
    <property type="component" value="Unassembled WGS sequence"/>
</dbReference>
<organism evidence="1 3">
    <name type="scientific">Aquarana catesbeiana</name>
    <name type="common">American bullfrog</name>
    <name type="synonym">Rana catesbeiana</name>
    <dbReference type="NCBI Taxonomy" id="8400"/>
    <lineage>
        <taxon>Eukaryota</taxon>
        <taxon>Metazoa</taxon>
        <taxon>Chordata</taxon>
        <taxon>Craniata</taxon>
        <taxon>Vertebrata</taxon>
        <taxon>Euteleostomi</taxon>
        <taxon>Amphibia</taxon>
        <taxon>Batrachia</taxon>
        <taxon>Anura</taxon>
        <taxon>Neobatrachia</taxon>
        <taxon>Ranoidea</taxon>
        <taxon>Ranidae</taxon>
        <taxon>Aquarana</taxon>
    </lineage>
</organism>
<gene>
    <name evidence="2" type="ORF">AB205_0157030</name>
    <name evidence="1" type="ORF">AB205_0161140</name>
</gene>
<keyword evidence="3" id="KW-1185">Reference proteome</keyword>
<accession>A0A2G9Q6X6</accession>
<evidence type="ECO:0000313" key="3">
    <source>
        <dbReference type="Proteomes" id="UP000228934"/>
    </source>
</evidence>
<dbReference type="AlphaFoldDB" id="A0A2G9Q6X6"/>
<reference evidence="1" key="2">
    <citation type="submission" date="2017-08" db="EMBL/GenBank/DDBJ databases">
        <title>Assembly of the North American Bullfrog Genome.</title>
        <authorList>
            <person name="Warren R.L."/>
            <person name="Vandervalk B.P."/>
            <person name="Kucuk E."/>
            <person name="Birol I."/>
            <person name="Helbing C."/>
            <person name="Pandoh P."/>
            <person name="Behsaz B."/>
            <person name="Mohamadi H."/>
            <person name="Chu J."/>
            <person name="Jackman S."/>
            <person name="Hammond S.A."/>
            <person name="Veldhoen N."/>
            <person name="Kirk H."/>
            <person name="Zhao Y."/>
            <person name="Coope R."/>
            <person name="Pleasance S."/>
            <person name="Moore R."/>
            <person name="Holt R."/>
        </authorList>
    </citation>
    <scope>NUCLEOTIDE SEQUENCE</scope>
    <source>
        <strain evidence="1">Bruno</strain>
        <tissue evidence="1">Liver</tissue>
    </source>
</reference>